<sequence length="556" mass="57548">MSTPVHSPISSPVQAHSGLNERDKIMAFVGILTVLFLSSLNLTVVGSAMPRVISDLGGFHLYAWAFTAYSLATTITIPIVGTISDRVGRRPLILLGIAVFALGSVGLGFAQNMEQLIMLRALQGVGGGTLMAMSFTAIADLFTPIERGRYQGYTGAVWGVSSVVGPLVGGFLTDHLGWRSVFFVNLPFALLAAYFIWRFFRLPKPVQVAGEGRSFDALGATLLAGTVTTLTLAMSWGGGTYAWGSVQIVGLLAGALGLGVWYGLHSRKQAHPILDLGLLRDRGIATASLAGFLVSAGMYAAILYLPLYMQGVRGSSASGSGLALAPLMGGMILTSTLSGQFVSRTGRYKKLIVAGAFVAAAALVLASTLSLTTPMWLAVTTMVLLGIGLGPVNSQLTLAVQNAAPQGKLGSATGGNQFFRQIGGTLAVSLFGALVNAQLAGKLGAQLPAAVKALPAPLQDAIASPNLLTSPEASTQLGSALQKLGQPELLDQITAALRNVMVGAIDEVFVVSAILVALAFVAALLLPERPLLGRQTHTLEVNGVKGAGQGNAQATD</sequence>
<evidence type="ECO:0000256" key="4">
    <source>
        <dbReference type="ARBA" id="ARBA00023136"/>
    </source>
</evidence>
<feature type="transmembrane region" description="Helical" evidence="5">
    <location>
        <begin position="217"/>
        <end position="236"/>
    </location>
</feature>
<feature type="transmembrane region" description="Helical" evidence="5">
    <location>
        <begin position="351"/>
        <end position="369"/>
    </location>
</feature>
<feature type="transmembrane region" description="Helical" evidence="5">
    <location>
        <begin position="317"/>
        <end position="339"/>
    </location>
</feature>
<comment type="caution">
    <text evidence="7">The sequence shown here is derived from an EMBL/GenBank/DDBJ whole genome shotgun (WGS) entry which is preliminary data.</text>
</comment>
<dbReference type="Pfam" id="PF07690">
    <property type="entry name" value="MFS_1"/>
    <property type="match status" value="1"/>
</dbReference>
<dbReference type="Proteomes" id="UP001276150">
    <property type="component" value="Unassembled WGS sequence"/>
</dbReference>
<dbReference type="InterPro" id="IPR036259">
    <property type="entry name" value="MFS_trans_sf"/>
</dbReference>
<evidence type="ECO:0000313" key="8">
    <source>
        <dbReference type="Proteomes" id="UP001276150"/>
    </source>
</evidence>
<dbReference type="PANTHER" id="PTHR23501:SF197">
    <property type="entry name" value="COMD"/>
    <property type="match status" value="1"/>
</dbReference>
<dbReference type="Gene3D" id="1.20.1720.10">
    <property type="entry name" value="Multidrug resistance protein D"/>
    <property type="match status" value="1"/>
</dbReference>
<proteinExistence type="predicted"/>
<protein>
    <submittedName>
        <fullName evidence="7">MDR family MFS transporter</fullName>
    </submittedName>
</protein>
<feature type="domain" description="Major facilitator superfamily (MFS) profile" evidence="6">
    <location>
        <begin position="27"/>
        <end position="531"/>
    </location>
</feature>
<dbReference type="CDD" id="cd17502">
    <property type="entry name" value="MFS_Azr1_MDR_like"/>
    <property type="match status" value="1"/>
</dbReference>
<dbReference type="InterPro" id="IPR011701">
    <property type="entry name" value="MFS"/>
</dbReference>
<feature type="transmembrane region" description="Helical" evidence="5">
    <location>
        <begin position="178"/>
        <end position="197"/>
    </location>
</feature>
<evidence type="ECO:0000256" key="1">
    <source>
        <dbReference type="ARBA" id="ARBA00004141"/>
    </source>
</evidence>
<feature type="transmembrane region" description="Helical" evidence="5">
    <location>
        <begin position="25"/>
        <end position="49"/>
    </location>
</feature>
<dbReference type="PRINTS" id="PR01036">
    <property type="entry name" value="TCRTETB"/>
</dbReference>
<evidence type="ECO:0000256" key="5">
    <source>
        <dbReference type="SAM" id="Phobius"/>
    </source>
</evidence>
<name>A0ABU4DP87_9DEIO</name>
<feature type="transmembrane region" description="Helical" evidence="5">
    <location>
        <begin position="284"/>
        <end position="305"/>
    </location>
</feature>
<dbReference type="SUPFAM" id="SSF103473">
    <property type="entry name" value="MFS general substrate transporter"/>
    <property type="match status" value="1"/>
</dbReference>
<organism evidence="7 8">
    <name type="scientific">Deinococcus arenicola</name>
    <dbReference type="NCBI Taxonomy" id="2994950"/>
    <lineage>
        <taxon>Bacteria</taxon>
        <taxon>Thermotogati</taxon>
        <taxon>Deinococcota</taxon>
        <taxon>Deinococci</taxon>
        <taxon>Deinococcales</taxon>
        <taxon>Deinococcaceae</taxon>
        <taxon>Deinococcus</taxon>
    </lineage>
</organism>
<feature type="transmembrane region" description="Helical" evidence="5">
    <location>
        <begin position="61"/>
        <end position="80"/>
    </location>
</feature>
<dbReference type="InterPro" id="IPR005829">
    <property type="entry name" value="Sugar_transporter_CS"/>
</dbReference>
<gene>
    <name evidence="7" type="ORF">ORD21_06470</name>
</gene>
<feature type="transmembrane region" description="Helical" evidence="5">
    <location>
        <begin position="375"/>
        <end position="392"/>
    </location>
</feature>
<dbReference type="PANTHER" id="PTHR23501">
    <property type="entry name" value="MAJOR FACILITATOR SUPERFAMILY"/>
    <property type="match status" value="1"/>
</dbReference>
<evidence type="ECO:0000256" key="2">
    <source>
        <dbReference type="ARBA" id="ARBA00022692"/>
    </source>
</evidence>
<comment type="subcellular location">
    <subcellularLocation>
        <location evidence="1">Membrane</location>
        <topology evidence="1">Multi-pass membrane protein</topology>
    </subcellularLocation>
</comment>
<keyword evidence="4 5" id="KW-0472">Membrane</keyword>
<feature type="transmembrane region" description="Helical" evidence="5">
    <location>
        <begin position="508"/>
        <end position="526"/>
    </location>
</feature>
<keyword evidence="3 5" id="KW-1133">Transmembrane helix</keyword>
<reference evidence="7 8" key="1">
    <citation type="submission" date="2022-11" db="EMBL/GenBank/DDBJ databases">
        <title>Deinococcus ZS9-10, Low Temperature and Draught-tolerating, UV-resistant Bacteria from Continental Antarctica.</title>
        <authorList>
            <person name="Cheng L."/>
        </authorList>
    </citation>
    <scope>NUCLEOTIDE SEQUENCE [LARGE SCALE GENOMIC DNA]</scope>
    <source>
        <strain evidence="7 8">ZS9-10</strain>
    </source>
</reference>
<feature type="transmembrane region" description="Helical" evidence="5">
    <location>
        <begin position="122"/>
        <end position="143"/>
    </location>
</feature>
<evidence type="ECO:0000313" key="7">
    <source>
        <dbReference type="EMBL" id="MDV6374236.1"/>
    </source>
</evidence>
<accession>A0ABU4DP87</accession>
<dbReference type="Gene3D" id="1.20.1250.20">
    <property type="entry name" value="MFS general substrate transporter like domains"/>
    <property type="match status" value="1"/>
</dbReference>
<dbReference type="EMBL" id="JAPMIV010000008">
    <property type="protein sequence ID" value="MDV6374236.1"/>
    <property type="molecule type" value="Genomic_DNA"/>
</dbReference>
<dbReference type="InterPro" id="IPR020846">
    <property type="entry name" value="MFS_dom"/>
</dbReference>
<feature type="transmembrane region" description="Helical" evidence="5">
    <location>
        <begin position="92"/>
        <end position="110"/>
    </location>
</feature>
<feature type="transmembrane region" description="Helical" evidence="5">
    <location>
        <begin position="242"/>
        <end position="264"/>
    </location>
</feature>
<evidence type="ECO:0000256" key="3">
    <source>
        <dbReference type="ARBA" id="ARBA00022989"/>
    </source>
</evidence>
<keyword evidence="8" id="KW-1185">Reference proteome</keyword>
<dbReference type="PROSITE" id="PS00216">
    <property type="entry name" value="SUGAR_TRANSPORT_1"/>
    <property type="match status" value="1"/>
</dbReference>
<dbReference type="PROSITE" id="PS50850">
    <property type="entry name" value="MFS"/>
    <property type="match status" value="1"/>
</dbReference>
<feature type="transmembrane region" description="Helical" evidence="5">
    <location>
        <begin position="155"/>
        <end position="172"/>
    </location>
</feature>
<evidence type="ECO:0000259" key="6">
    <source>
        <dbReference type="PROSITE" id="PS50850"/>
    </source>
</evidence>
<dbReference type="RefSeq" id="WP_317639554.1">
    <property type="nucleotide sequence ID" value="NZ_JAPMIV010000008.1"/>
</dbReference>
<keyword evidence="2 5" id="KW-0812">Transmembrane</keyword>